<reference evidence="5" key="2">
    <citation type="journal article" date="2014" name="ISME J.">
        <title>Microbial stratification in low pH oxic and suboxic macroscopic growths along an acid mine drainage.</title>
        <authorList>
            <person name="Mendez-Garcia C."/>
            <person name="Mesa V."/>
            <person name="Sprenger R.R."/>
            <person name="Richter M."/>
            <person name="Diez M.S."/>
            <person name="Solano J."/>
            <person name="Bargiela R."/>
            <person name="Golyshina O.V."/>
            <person name="Manteca A."/>
            <person name="Ramos J.L."/>
            <person name="Gallego J.R."/>
            <person name="Llorente I."/>
            <person name="Martins Dos Santos V.A."/>
            <person name="Jensen O.N."/>
            <person name="Pelaez A.I."/>
            <person name="Sanchez J."/>
            <person name="Ferrer M."/>
        </authorList>
    </citation>
    <scope>NUCLEOTIDE SEQUENCE</scope>
</reference>
<dbReference type="GO" id="GO:0003677">
    <property type="term" value="F:DNA binding"/>
    <property type="evidence" value="ECO:0007669"/>
    <property type="project" value="UniProtKB-KW"/>
</dbReference>
<dbReference type="SUPFAM" id="SSF46785">
    <property type="entry name" value="Winged helix' DNA-binding domain"/>
    <property type="match status" value="1"/>
</dbReference>
<evidence type="ECO:0000256" key="2">
    <source>
        <dbReference type="ARBA" id="ARBA00023125"/>
    </source>
</evidence>
<dbReference type="AlphaFoldDB" id="T0ZVS3"/>
<keyword evidence="3" id="KW-0804">Transcription</keyword>
<dbReference type="PROSITE" id="PS50949">
    <property type="entry name" value="HTH_GNTR"/>
    <property type="match status" value="1"/>
</dbReference>
<dbReference type="PANTHER" id="PTHR38445">
    <property type="entry name" value="HTH-TYPE TRANSCRIPTIONAL REPRESSOR YTRA"/>
    <property type="match status" value="1"/>
</dbReference>
<gene>
    <name evidence="5" type="ORF">B2A_12851</name>
</gene>
<dbReference type="Gene3D" id="1.10.10.10">
    <property type="entry name" value="Winged helix-like DNA-binding domain superfamily/Winged helix DNA-binding domain"/>
    <property type="match status" value="1"/>
</dbReference>
<organism evidence="5">
    <name type="scientific">mine drainage metagenome</name>
    <dbReference type="NCBI Taxonomy" id="410659"/>
    <lineage>
        <taxon>unclassified sequences</taxon>
        <taxon>metagenomes</taxon>
        <taxon>ecological metagenomes</taxon>
    </lineage>
</organism>
<evidence type="ECO:0000259" key="4">
    <source>
        <dbReference type="PROSITE" id="PS50949"/>
    </source>
</evidence>
<name>T0ZVS3_9ZZZZ</name>
<dbReference type="InterPro" id="IPR036390">
    <property type="entry name" value="WH_DNA-bd_sf"/>
</dbReference>
<dbReference type="InterPro" id="IPR036388">
    <property type="entry name" value="WH-like_DNA-bd_sf"/>
</dbReference>
<dbReference type="InterPro" id="IPR000524">
    <property type="entry name" value="Tscrpt_reg_HTH_GntR"/>
</dbReference>
<accession>T0ZVS3</accession>
<dbReference type="EMBL" id="AUZZ01009271">
    <property type="protein sequence ID" value="EQD34025.1"/>
    <property type="molecule type" value="Genomic_DNA"/>
</dbReference>
<evidence type="ECO:0000256" key="1">
    <source>
        <dbReference type="ARBA" id="ARBA00023015"/>
    </source>
</evidence>
<dbReference type="SMART" id="SM00345">
    <property type="entry name" value="HTH_GNTR"/>
    <property type="match status" value="1"/>
</dbReference>
<comment type="caution">
    <text evidence="5">The sequence shown here is derived from an EMBL/GenBank/DDBJ whole genome shotgun (WGS) entry which is preliminary data.</text>
</comment>
<sequence>MSSIMRDVKVDPFGSRPLFEQVAAEIRRAIADGEAKPGERMPLAKDLASVMGVNANTVLRALRLLREEGLLEFRRGRGITVAGTPEKGAVLAKLNELLVFARSQGYQSEELIAMIRGLQQ</sequence>
<keyword evidence="2" id="KW-0238">DNA-binding</keyword>
<proteinExistence type="predicted"/>
<dbReference type="GO" id="GO:0003700">
    <property type="term" value="F:DNA-binding transcription factor activity"/>
    <property type="evidence" value="ECO:0007669"/>
    <property type="project" value="InterPro"/>
</dbReference>
<evidence type="ECO:0000313" key="5">
    <source>
        <dbReference type="EMBL" id="EQD34025.1"/>
    </source>
</evidence>
<evidence type="ECO:0000256" key="3">
    <source>
        <dbReference type="ARBA" id="ARBA00023163"/>
    </source>
</evidence>
<protein>
    <submittedName>
        <fullName evidence="5">Bacterial regulatory protein GntR, HTH domain protein</fullName>
    </submittedName>
</protein>
<reference evidence="5" key="1">
    <citation type="submission" date="2013-08" db="EMBL/GenBank/DDBJ databases">
        <authorList>
            <person name="Mendez C."/>
            <person name="Richter M."/>
            <person name="Ferrer M."/>
            <person name="Sanchez J."/>
        </authorList>
    </citation>
    <scope>NUCLEOTIDE SEQUENCE</scope>
</reference>
<dbReference type="PANTHER" id="PTHR38445:SF7">
    <property type="entry name" value="GNTR-FAMILY TRANSCRIPTIONAL REGULATOR"/>
    <property type="match status" value="1"/>
</dbReference>
<dbReference type="Pfam" id="PF00392">
    <property type="entry name" value="GntR"/>
    <property type="match status" value="1"/>
</dbReference>
<feature type="domain" description="HTH gntR-type" evidence="4">
    <location>
        <begin position="16"/>
        <end position="84"/>
    </location>
</feature>
<keyword evidence="1" id="KW-0805">Transcription regulation</keyword>